<dbReference type="EMBL" id="CP019239">
    <property type="protein sequence ID" value="APW43250.1"/>
    <property type="molecule type" value="Genomic_DNA"/>
</dbReference>
<dbReference type="RefSeq" id="WP_029708395.1">
    <property type="nucleotide sequence ID" value="NZ_CP019239.1"/>
</dbReference>
<dbReference type="Gene3D" id="3.30.300.20">
    <property type="match status" value="1"/>
</dbReference>
<dbReference type="STRING" id="1484693.RS694_12425"/>
<dbReference type="PANTHER" id="PTHR39624:SF2">
    <property type="entry name" value="OSMC-LIKE PROTEIN"/>
    <property type="match status" value="1"/>
</dbReference>
<evidence type="ECO:0000313" key="1">
    <source>
        <dbReference type="EMBL" id="APW43250.1"/>
    </source>
</evidence>
<dbReference type="SUPFAM" id="SSF82784">
    <property type="entry name" value="OsmC-like"/>
    <property type="match status" value="1"/>
</dbReference>
<dbReference type="Proteomes" id="UP000186110">
    <property type="component" value="Chromosome"/>
</dbReference>
<dbReference type="KEGG" id="rsb:RS694_12425"/>
<dbReference type="AlphaFoldDB" id="A0A1P8KB63"/>
<accession>A0A1P8KB63</accession>
<keyword evidence="2" id="KW-1185">Reference proteome</keyword>
<dbReference type="InterPro" id="IPR036102">
    <property type="entry name" value="OsmC/Ohrsf"/>
</dbReference>
<name>A0A1P8KB63_9BURK</name>
<dbReference type="eggNOG" id="COG1765">
    <property type="taxonomic scope" value="Bacteria"/>
</dbReference>
<dbReference type="PANTHER" id="PTHR39624">
    <property type="entry name" value="PROTEIN INVOLVED IN RIMO-MEDIATED BETA-METHYLTHIOLATION OF RIBOSOMAL PROTEIN S12 YCAO"/>
    <property type="match status" value="1"/>
</dbReference>
<sequence length="135" mass="14670">MSIALQRKSGEALSQTVRIRQHLLLSDVSVAEGGTDEGPSPHDLYDAALGSCKALTVLWYARKKGIPVQDIQTEVLSDNSEERKGTYRLSTRLKISGDLTDAQLAELTSVAEKCPVHKLMTTVTTEITTSVERAA</sequence>
<dbReference type="Pfam" id="PF02566">
    <property type="entry name" value="OsmC"/>
    <property type="match status" value="1"/>
</dbReference>
<protein>
    <submittedName>
        <fullName evidence="1">Osmotically inducible protein OsmC</fullName>
    </submittedName>
</protein>
<dbReference type="InterPro" id="IPR015946">
    <property type="entry name" value="KH_dom-like_a/b"/>
</dbReference>
<organism evidence="1 2">
    <name type="scientific">Rhodoferax saidenbachensis</name>
    <dbReference type="NCBI Taxonomy" id="1484693"/>
    <lineage>
        <taxon>Bacteria</taxon>
        <taxon>Pseudomonadati</taxon>
        <taxon>Pseudomonadota</taxon>
        <taxon>Betaproteobacteria</taxon>
        <taxon>Burkholderiales</taxon>
        <taxon>Comamonadaceae</taxon>
        <taxon>Rhodoferax</taxon>
    </lineage>
</organism>
<gene>
    <name evidence="1" type="ORF">RS694_12425</name>
</gene>
<proteinExistence type="predicted"/>
<evidence type="ECO:0000313" key="2">
    <source>
        <dbReference type="Proteomes" id="UP000186110"/>
    </source>
</evidence>
<dbReference type="InterPro" id="IPR003718">
    <property type="entry name" value="OsmC/Ohr_fam"/>
</dbReference>
<reference evidence="1 2" key="1">
    <citation type="submission" date="2017-01" db="EMBL/GenBank/DDBJ databases">
        <authorList>
            <person name="Mah S.A."/>
            <person name="Swanson W.J."/>
            <person name="Moy G.W."/>
            <person name="Vacquier V.D."/>
        </authorList>
    </citation>
    <scope>NUCLEOTIDE SEQUENCE [LARGE SCALE GENOMIC DNA]</scope>
    <source>
        <strain evidence="1 2">DSM 22694</strain>
    </source>
</reference>